<feature type="domain" description="C2H2-type" evidence="12">
    <location>
        <begin position="354"/>
        <end position="381"/>
    </location>
</feature>
<dbReference type="InterPro" id="IPR050331">
    <property type="entry name" value="Zinc_finger"/>
</dbReference>
<dbReference type="SMART" id="SM00868">
    <property type="entry name" value="zf-AD"/>
    <property type="match status" value="1"/>
</dbReference>
<feature type="domain" description="C2H2-type" evidence="12">
    <location>
        <begin position="457"/>
        <end position="484"/>
    </location>
</feature>
<feature type="domain" description="C2H2-type" evidence="12">
    <location>
        <begin position="640"/>
        <end position="667"/>
    </location>
</feature>
<dbReference type="FunFam" id="3.30.160.60:FF:001465">
    <property type="entry name" value="Zinc finger protein 560"/>
    <property type="match status" value="1"/>
</dbReference>
<evidence type="ECO:0000256" key="2">
    <source>
        <dbReference type="ARBA" id="ARBA00022723"/>
    </source>
</evidence>
<evidence type="ECO:0000256" key="7">
    <source>
        <dbReference type="ARBA" id="ARBA00023125"/>
    </source>
</evidence>
<evidence type="ECO:0000256" key="1">
    <source>
        <dbReference type="ARBA" id="ARBA00004123"/>
    </source>
</evidence>
<dbReference type="PANTHER" id="PTHR16515">
    <property type="entry name" value="PR DOMAIN ZINC FINGER PROTEIN"/>
    <property type="match status" value="1"/>
</dbReference>
<comment type="subcellular location">
    <subcellularLocation>
        <location evidence="1">Nucleus</location>
    </subcellularLocation>
</comment>
<keyword evidence="2 11" id="KW-0479">Metal-binding</keyword>
<feature type="domain" description="C2H2-type" evidence="12">
    <location>
        <begin position="401"/>
        <end position="428"/>
    </location>
</feature>
<feature type="domain" description="C2H2-type" evidence="12">
    <location>
        <begin position="485"/>
        <end position="512"/>
    </location>
</feature>
<dbReference type="SUPFAM" id="SSF57716">
    <property type="entry name" value="Glucocorticoid receptor-like (DNA-binding domain)"/>
    <property type="match status" value="1"/>
</dbReference>
<feature type="domain" description="C2H2-type" evidence="12">
    <location>
        <begin position="429"/>
        <end position="456"/>
    </location>
</feature>
<dbReference type="InterPro" id="IPR012934">
    <property type="entry name" value="Znf_AD"/>
</dbReference>
<feature type="domain" description="ZAD" evidence="13">
    <location>
        <begin position="68"/>
        <end position="143"/>
    </location>
</feature>
<dbReference type="PROSITE" id="PS50157">
    <property type="entry name" value="ZINC_FINGER_C2H2_2"/>
    <property type="match status" value="11"/>
</dbReference>
<name>A0A0Q9WM67_DROVI</name>
<dbReference type="SMART" id="SM00355">
    <property type="entry name" value="ZnF_C2H2"/>
    <property type="match status" value="12"/>
</dbReference>
<reference evidence="14 15" key="1">
    <citation type="journal article" date="2007" name="Nature">
        <title>Evolution of genes and genomes on the Drosophila phylogeny.</title>
        <authorList>
            <consortium name="Drosophila 12 Genomes Consortium"/>
            <person name="Clark A.G."/>
            <person name="Eisen M.B."/>
            <person name="Smith D.R."/>
            <person name="Bergman C.M."/>
            <person name="Oliver B."/>
            <person name="Markow T.A."/>
            <person name="Kaufman T.C."/>
            <person name="Kellis M."/>
            <person name="Gelbart W."/>
            <person name="Iyer V.N."/>
            <person name="Pollard D.A."/>
            <person name="Sackton T.B."/>
            <person name="Larracuente A.M."/>
            <person name="Singh N.D."/>
            <person name="Abad J.P."/>
            <person name="Abt D.N."/>
            <person name="Adryan B."/>
            <person name="Aguade M."/>
            <person name="Akashi H."/>
            <person name="Anderson W.W."/>
            <person name="Aquadro C.F."/>
            <person name="Ardell D.H."/>
            <person name="Arguello R."/>
            <person name="Artieri C.G."/>
            <person name="Barbash D.A."/>
            <person name="Barker D."/>
            <person name="Barsanti P."/>
            <person name="Batterham P."/>
            <person name="Batzoglou S."/>
            <person name="Begun D."/>
            <person name="Bhutkar A."/>
            <person name="Blanco E."/>
            <person name="Bosak S.A."/>
            <person name="Bradley R.K."/>
            <person name="Brand A.D."/>
            <person name="Brent M.R."/>
            <person name="Brooks A.N."/>
            <person name="Brown R.H."/>
            <person name="Butlin R.K."/>
            <person name="Caggese C."/>
            <person name="Calvi B.R."/>
            <person name="Bernardo de Carvalho A."/>
            <person name="Caspi A."/>
            <person name="Castrezana S."/>
            <person name="Celniker S.E."/>
            <person name="Chang J.L."/>
            <person name="Chapple C."/>
            <person name="Chatterji S."/>
            <person name="Chinwalla A."/>
            <person name="Civetta A."/>
            <person name="Clifton S.W."/>
            <person name="Comeron J.M."/>
            <person name="Costello J.C."/>
            <person name="Coyne J.A."/>
            <person name="Daub J."/>
            <person name="David R.G."/>
            <person name="Delcher A.L."/>
            <person name="Delehaunty K."/>
            <person name="Do C.B."/>
            <person name="Ebling H."/>
            <person name="Edwards K."/>
            <person name="Eickbush T."/>
            <person name="Evans J.D."/>
            <person name="Filipski A."/>
            <person name="Findeiss S."/>
            <person name="Freyhult E."/>
            <person name="Fulton L."/>
            <person name="Fulton R."/>
            <person name="Garcia A.C."/>
            <person name="Gardiner A."/>
            <person name="Garfield D.A."/>
            <person name="Garvin B.E."/>
            <person name="Gibson G."/>
            <person name="Gilbert D."/>
            <person name="Gnerre S."/>
            <person name="Godfrey J."/>
            <person name="Good R."/>
            <person name="Gotea V."/>
            <person name="Gravely B."/>
            <person name="Greenberg A.J."/>
            <person name="Griffiths-Jones S."/>
            <person name="Gross S."/>
            <person name="Guigo R."/>
            <person name="Gustafson E.A."/>
            <person name="Haerty W."/>
            <person name="Hahn M.W."/>
            <person name="Halligan D.L."/>
            <person name="Halpern A.L."/>
            <person name="Halter G.M."/>
            <person name="Han M.V."/>
            <person name="Heger A."/>
            <person name="Hillier L."/>
            <person name="Hinrichs A.S."/>
            <person name="Holmes I."/>
            <person name="Hoskins R.A."/>
            <person name="Hubisz M.J."/>
            <person name="Hultmark D."/>
            <person name="Huntley M.A."/>
            <person name="Jaffe D.B."/>
            <person name="Jagadeeshan S."/>
            <person name="Jeck W.R."/>
            <person name="Johnson J."/>
            <person name="Jones C.D."/>
            <person name="Jordan W.C."/>
            <person name="Karpen G.H."/>
            <person name="Kataoka E."/>
            <person name="Keightley P.D."/>
            <person name="Kheradpour P."/>
            <person name="Kirkness E.F."/>
            <person name="Koerich L.B."/>
            <person name="Kristiansen K."/>
            <person name="Kudrna D."/>
            <person name="Kulathinal R.J."/>
            <person name="Kumar S."/>
            <person name="Kwok R."/>
            <person name="Lander E."/>
            <person name="Langley C.H."/>
            <person name="Lapoint R."/>
            <person name="Lazzaro B.P."/>
            <person name="Lee S.J."/>
            <person name="Levesque L."/>
            <person name="Li R."/>
            <person name="Lin C.F."/>
            <person name="Lin M.F."/>
            <person name="Lindblad-Toh K."/>
            <person name="Llopart A."/>
            <person name="Long M."/>
            <person name="Low L."/>
            <person name="Lozovsky E."/>
            <person name="Lu J."/>
            <person name="Luo M."/>
            <person name="Machado C.A."/>
            <person name="Makalowski W."/>
            <person name="Marzo M."/>
            <person name="Matsuda M."/>
            <person name="Matzkin L."/>
            <person name="McAllister B."/>
            <person name="McBride C.S."/>
            <person name="McKernan B."/>
            <person name="McKernan K."/>
            <person name="Mendez-Lago M."/>
            <person name="Minx P."/>
            <person name="Mollenhauer M.U."/>
            <person name="Montooth K."/>
            <person name="Mount S.M."/>
            <person name="Mu X."/>
            <person name="Myers E."/>
            <person name="Negre B."/>
            <person name="Newfeld S."/>
            <person name="Nielsen R."/>
            <person name="Noor M.A."/>
            <person name="O'Grady P."/>
            <person name="Pachter L."/>
            <person name="Papaceit M."/>
            <person name="Parisi M.J."/>
            <person name="Parisi M."/>
            <person name="Parts L."/>
            <person name="Pedersen J.S."/>
            <person name="Pesole G."/>
            <person name="Phillippy A.M."/>
            <person name="Ponting C.P."/>
            <person name="Pop M."/>
            <person name="Porcelli D."/>
            <person name="Powell J.R."/>
            <person name="Prohaska S."/>
            <person name="Pruitt K."/>
            <person name="Puig M."/>
            <person name="Quesneville H."/>
            <person name="Ram K.R."/>
            <person name="Rand D."/>
            <person name="Rasmussen M.D."/>
            <person name="Reed L.K."/>
            <person name="Reenan R."/>
            <person name="Reily A."/>
            <person name="Remington K.A."/>
            <person name="Rieger T.T."/>
            <person name="Ritchie M.G."/>
            <person name="Robin C."/>
            <person name="Rogers Y.H."/>
            <person name="Rohde C."/>
            <person name="Rozas J."/>
            <person name="Rubenfield M.J."/>
            <person name="Ruiz A."/>
            <person name="Russo S."/>
            <person name="Salzberg S.L."/>
            <person name="Sanchez-Gracia A."/>
            <person name="Saranga D.J."/>
            <person name="Sato H."/>
            <person name="Schaeffer S.W."/>
            <person name="Schatz M.C."/>
            <person name="Schlenke T."/>
            <person name="Schwartz R."/>
            <person name="Segarra C."/>
            <person name="Singh R.S."/>
            <person name="Sirot L."/>
            <person name="Sirota M."/>
            <person name="Sisneros N.B."/>
            <person name="Smith C.D."/>
            <person name="Smith T.F."/>
            <person name="Spieth J."/>
            <person name="Stage D.E."/>
            <person name="Stark A."/>
            <person name="Stephan W."/>
            <person name="Strausberg R.L."/>
            <person name="Strempel S."/>
            <person name="Sturgill D."/>
            <person name="Sutton G."/>
            <person name="Sutton G.G."/>
            <person name="Tao W."/>
            <person name="Teichmann S."/>
            <person name="Tobari Y.N."/>
            <person name="Tomimura Y."/>
            <person name="Tsolas J.M."/>
            <person name="Valente V.L."/>
            <person name="Venter E."/>
            <person name="Venter J.C."/>
            <person name="Vicario S."/>
            <person name="Vieira F.G."/>
            <person name="Vilella A.J."/>
            <person name="Villasante A."/>
            <person name="Walenz B."/>
            <person name="Wang J."/>
            <person name="Wasserman M."/>
            <person name="Watts T."/>
            <person name="Wilson D."/>
            <person name="Wilson R.K."/>
            <person name="Wing R.A."/>
            <person name="Wolfner M.F."/>
            <person name="Wong A."/>
            <person name="Wong G.K."/>
            <person name="Wu C.I."/>
            <person name="Wu G."/>
            <person name="Yamamoto D."/>
            <person name="Yang H.P."/>
            <person name="Yang S.P."/>
            <person name="Yorke J.A."/>
            <person name="Yoshida K."/>
            <person name="Zdobnov E."/>
            <person name="Zhang P."/>
            <person name="Zhang Y."/>
            <person name="Zimin A.V."/>
            <person name="Baldwin J."/>
            <person name="Abdouelleil A."/>
            <person name="Abdulkadir J."/>
            <person name="Abebe A."/>
            <person name="Abera B."/>
            <person name="Abreu J."/>
            <person name="Acer S.C."/>
            <person name="Aftuck L."/>
            <person name="Alexander A."/>
            <person name="An P."/>
            <person name="Anderson E."/>
            <person name="Anderson S."/>
            <person name="Arachi H."/>
            <person name="Azer M."/>
            <person name="Bachantsang P."/>
            <person name="Barry A."/>
            <person name="Bayul T."/>
            <person name="Berlin A."/>
            <person name="Bessette D."/>
            <person name="Bloom T."/>
            <person name="Blye J."/>
            <person name="Boguslavskiy L."/>
            <person name="Bonnet C."/>
            <person name="Boukhgalter B."/>
            <person name="Bourzgui I."/>
            <person name="Brown A."/>
            <person name="Cahill P."/>
            <person name="Channer S."/>
            <person name="Cheshatsang Y."/>
            <person name="Chuda L."/>
            <person name="Citroen M."/>
            <person name="Collymore A."/>
            <person name="Cooke P."/>
            <person name="Costello M."/>
            <person name="D'Aco K."/>
            <person name="Daza R."/>
            <person name="De Haan G."/>
            <person name="DeGray S."/>
            <person name="DeMaso C."/>
            <person name="Dhargay N."/>
            <person name="Dooley K."/>
            <person name="Dooley E."/>
            <person name="Doricent M."/>
            <person name="Dorje P."/>
            <person name="Dorjee K."/>
            <person name="Dupes A."/>
            <person name="Elong R."/>
            <person name="Falk J."/>
            <person name="Farina A."/>
            <person name="Faro S."/>
            <person name="Ferguson D."/>
            <person name="Fisher S."/>
            <person name="Foley C.D."/>
            <person name="Franke A."/>
            <person name="Friedrich D."/>
            <person name="Gadbois L."/>
            <person name="Gearin G."/>
            <person name="Gearin C.R."/>
            <person name="Giannoukos G."/>
            <person name="Goode T."/>
            <person name="Graham J."/>
            <person name="Grandbois E."/>
            <person name="Grewal S."/>
            <person name="Gyaltsen K."/>
            <person name="Hafez N."/>
            <person name="Hagos B."/>
            <person name="Hall J."/>
            <person name="Henson C."/>
            <person name="Hollinger A."/>
            <person name="Honan T."/>
            <person name="Huard M.D."/>
            <person name="Hughes L."/>
            <person name="Hurhula B."/>
            <person name="Husby M.E."/>
            <person name="Kamat A."/>
            <person name="Kanga B."/>
            <person name="Kashin S."/>
            <person name="Khazanovich D."/>
            <person name="Kisner P."/>
            <person name="Lance K."/>
            <person name="Lara M."/>
            <person name="Lee W."/>
            <person name="Lennon N."/>
            <person name="Letendre F."/>
            <person name="LeVine R."/>
            <person name="Lipovsky A."/>
            <person name="Liu X."/>
            <person name="Liu J."/>
            <person name="Liu S."/>
            <person name="Lokyitsang T."/>
            <person name="Lokyitsang Y."/>
            <person name="Lubonja R."/>
            <person name="Lui A."/>
            <person name="MacDonald P."/>
            <person name="Magnisalis V."/>
            <person name="Maru K."/>
            <person name="Matthews C."/>
            <person name="McCusker W."/>
            <person name="McDonough S."/>
            <person name="Mehta T."/>
            <person name="Meldrim J."/>
            <person name="Meneus L."/>
            <person name="Mihai O."/>
            <person name="Mihalev A."/>
            <person name="Mihova T."/>
            <person name="Mittelman R."/>
            <person name="Mlenga V."/>
            <person name="Montmayeur A."/>
            <person name="Mulrain L."/>
            <person name="Navidi A."/>
            <person name="Naylor J."/>
            <person name="Negash T."/>
            <person name="Nguyen T."/>
            <person name="Nguyen N."/>
            <person name="Nicol R."/>
            <person name="Norbu C."/>
            <person name="Norbu N."/>
            <person name="Novod N."/>
            <person name="O'Neill B."/>
            <person name="Osman S."/>
            <person name="Markiewicz E."/>
            <person name="Oyono O.L."/>
            <person name="Patti C."/>
            <person name="Phunkhang P."/>
            <person name="Pierre F."/>
            <person name="Priest M."/>
            <person name="Raghuraman S."/>
            <person name="Rege F."/>
            <person name="Reyes R."/>
            <person name="Rise C."/>
            <person name="Rogov P."/>
            <person name="Ross K."/>
            <person name="Ryan E."/>
            <person name="Settipalli S."/>
            <person name="Shea T."/>
            <person name="Sherpa N."/>
            <person name="Shi L."/>
            <person name="Shih D."/>
            <person name="Sparrow T."/>
            <person name="Spaulding J."/>
            <person name="Stalker J."/>
            <person name="Stange-Thomann N."/>
            <person name="Stavropoulos S."/>
            <person name="Stone C."/>
            <person name="Strader C."/>
            <person name="Tesfaye S."/>
            <person name="Thomson T."/>
            <person name="Thoulutsang Y."/>
            <person name="Thoulutsang D."/>
            <person name="Topham K."/>
            <person name="Topping I."/>
            <person name="Tsamla T."/>
            <person name="Vassiliev H."/>
            <person name="Vo A."/>
            <person name="Wangchuk T."/>
            <person name="Wangdi T."/>
            <person name="Weiand M."/>
            <person name="Wilkinson J."/>
            <person name="Wilson A."/>
            <person name="Yadav S."/>
            <person name="Young G."/>
            <person name="Yu Q."/>
            <person name="Zembek L."/>
            <person name="Zhong D."/>
            <person name="Zimmer A."/>
            <person name="Zwirko Z."/>
            <person name="Jaffe D.B."/>
            <person name="Alvarez P."/>
            <person name="Brockman W."/>
            <person name="Butler J."/>
            <person name="Chin C."/>
            <person name="Gnerre S."/>
            <person name="Grabherr M."/>
            <person name="Kleber M."/>
            <person name="Mauceli E."/>
            <person name="MacCallum I."/>
        </authorList>
    </citation>
    <scope>NUCLEOTIDE SEQUENCE [LARGE SCALE GENOMIC DNA]</scope>
    <source>
        <strain evidence="15">Tucson 15010-1051.87</strain>
    </source>
</reference>
<dbReference type="AlphaFoldDB" id="A0A0Q9WM67"/>
<dbReference type="GO" id="GO:0008270">
    <property type="term" value="F:zinc ion binding"/>
    <property type="evidence" value="ECO:0007669"/>
    <property type="project" value="UniProtKB-UniRule"/>
</dbReference>
<evidence type="ECO:0000256" key="6">
    <source>
        <dbReference type="ARBA" id="ARBA00023015"/>
    </source>
</evidence>
<evidence type="ECO:0000256" key="11">
    <source>
        <dbReference type="PROSITE-ProRule" id="PRU01263"/>
    </source>
</evidence>
<dbReference type="InParanoid" id="A0A0Q9WM67"/>
<feature type="domain" description="C2H2-type" evidence="12">
    <location>
        <begin position="298"/>
        <end position="325"/>
    </location>
</feature>
<evidence type="ECO:0000313" key="14">
    <source>
        <dbReference type="EMBL" id="KRF85666.1"/>
    </source>
</evidence>
<feature type="binding site" evidence="11">
    <location>
        <position position="119"/>
    </location>
    <ligand>
        <name>Zn(2+)</name>
        <dbReference type="ChEBI" id="CHEBI:29105"/>
    </ligand>
</feature>
<keyword evidence="4 10" id="KW-0863">Zinc-finger</keyword>
<keyword evidence="3" id="KW-0677">Repeat</keyword>
<feature type="domain" description="C2H2-type" evidence="12">
    <location>
        <begin position="612"/>
        <end position="639"/>
    </location>
</feature>
<feature type="binding site" evidence="11">
    <location>
        <position position="116"/>
    </location>
    <ligand>
        <name>Zn(2+)</name>
        <dbReference type="ChEBI" id="CHEBI:29105"/>
    </ligand>
</feature>
<dbReference type="GO" id="GO:0005634">
    <property type="term" value="C:nucleus"/>
    <property type="evidence" value="ECO:0007669"/>
    <property type="project" value="UniProtKB-SubCell"/>
</dbReference>
<dbReference type="PANTHER" id="PTHR16515:SF49">
    <property type="entry name" value="GASTRULA ZINC FINGER PROTEIN XLCGF49.1-LIKE-RELATED"/>
    <property type="match status" value="1"/>
</dbReference>
<organism evidence="14 15">
    <name type="scientific">Drosophila virilis</name>
    <name type="common">Fruit fly</name>
    <dbReference type="NCBI Taxonomy" id="7244"/>
    <lineage>
        <taxon>Eukaryota</taxon>
        <taxon>Metazoa</taxon>
        <taxon>Ecdysozoa</taxon>
        <taxon>Arthropoda</taxon>
        <taxon>Hexapoda</taxon>
        <taxon>Insecta</taxon>
        <taxon>Pterygota</taxon>
        <taxon>Neoptera</taxon>
        <taxon>Endopterygota</taxon>
        <taxon>Diptera</taxon>
        <taxon>Brachycera</taxon>
        <taxon>Muscomorpha</taxon>
        <taxon>Ephydroidea</taxon>
        <taxon>Drosophilidae</taxon>
        <taxon>Drosophila</taxon>
    </lineage>
</organism>
<evidence type="ECO:0000259" key="13">
    <source>
        <dbReference type="PROSITE" id="PS51915"/>
    </source>
</evidence>
<keyword evidence="15" id="KW-1185">Reference proteome</keyword>
<dbReference type="FunFam" id="3.30.160.60:FF:000202">
    <property type="entry name" value="Zinc finger protein 574"/>
    <property type="match status" value="1"/>
</dbReference>
<dbReference type="Gene3D" id="3.30.160.60">
    <property type="entry name" value="Classic Zinc Finger"/>
    <property type="match status" value="8"/>
</dbReference>
<evidence type="ECO:0000256" key="4">
    <source>
        <dbReference type="ARBA" id="ARBA00022771"/>
    </source>
</evidence>
<keyword evidence="8" id="KW-0804">Transcription</keyword>
<dbReference type="Proteomes" id="UP000008792">
    <property type="component" value="Unassembled WGS sequence"/>
</dbReference>
<keyword evidence="6" id="KW-0805">Transcription regulation</keyword>
<accession>A0A0Q9WM67</accession>
<feature type="binding site" evidence="11">
    <location>
        <position position="73"/>
    </location>
    <ligand>
        <name>Zn(2+)</name>
        <dbReference type="ChEBI" id="CHEBI:29105"/>
    </ligand>
</feature>
<keyword evidence="9" id="KW-0539">Nucleus</keyword>
<dbReference type="EMBL" id="CH940661">
    <property type="protein sequence ID" value="KRF85666.1"/>
    <property type="molecule type" value="Genomic_DNA"/>
</dbReference>
<evidence type="ECO:0000256" key="5">
    <source>
        <dbReference type="ARBA" id="ARBA00022833"/>
    </source>
</evidence>
<dbReference type="Pfam" id="PF07776">
    <property type="entry name" value="zf-AD"/>
    <property type="match status" value="1"/>
</dbReference>
<dbReference type="InterPro" id="IPR013087">
    <property type="entry name" value="Znf_C2H2_type"/>
</dbReference>
<proteinExistence type="predicted"/>
<dbReference type="PROSITE" id="PS51915">
    <property type="entry name" value="ZAD"/>
    <property type="match status" value="1"/>
</dbReference>
<protein>
    <submittedName>
        <fullName evidence="14">Uncharacterized protein</fullName>
    </submittedName>
</protein>
<dbReference type="Gene3D" id="3.40.1800.20">
    <property type="match status" value="1"/>
</dbReference>
<evidence type="ECO:0000256" key="3">
    <source>
        <dbReference type="ARBA" id="ARBA00022737"/>
    </source>
</evidence>
<evidence type="ECO:0000256" key="9">
    <source>
        <dbReference type="ARBA" id="ARBA00023242"/>
    </source>
</evidence>
<dbReference type="GO" id="GO:0032502">
    <property type="term" value="P:developmental process"/>
    <property type="evidence" value="ECO:0007669"/>
    <property type="project" value="UniProtKB-ARBA"/>
</dbReference>
<dbReference type="InterPro" id="IPR036236">
    <property type="entry name" value="Znf_C2H2_sf"/>
</dbReference>
<gene>
    <name evidence="14" type="primary">Dvir\GJ25864</name>
    <name evidence="14" type="ORF">Dvir_GJ25864</name>
</gene>
<feature type="domain" description="C2H2-type" evidence="12">
    <location>
        <begin position="326"/>
        <end position="353"/>
    </location>
</feature>
<evidence type="ECO:0000259" key="12">
    <source>
        <dbReference type="PROSITE" id="PS50157"/>
    </source>
</evidence>
<dbReference type="Pfam" id="PF00096">
    <property type="entry name" value="zf-C2H2"/>
    <property type="match status" value="7"/>
</dbReference>
<keyword evidence="5 11" id="KW-0862">Zinc</keyword>
<dbReference type="PROSITE" id="PS00028">
    <property type="entry name" value="ZINC_FINGER_C2H2_1"/>
    <property type="match status" value="11"/>
</dbReference>
<evidence type="ECO:0000256" key="10">
    <source>
        <dbReference type="PROSITE-ProRule" id="PRU00042"/>
    </source>
</evidence>
<dbReference type="SMR" id="A0A0Q9WM67"/>
<keyword evidence="7" id="KW-0238">DNA-binding</keyword>
<evidence type="ECO:0000256" key="8">
    <source>
        <dbReference type="ARBA" id="ARBA00023163"/>
    </source>
</evidence>
<feature type="binding site" evidence="11">
    <location>
        <position position="70"/>
    </location>
    <ligand>
        <name>Zn(2+)</name>
        <dbReference type="ChEBI" id="CHEBI:29105"/>
    </ligand>
</feature>
<feature type="domain" description="C2H2-type" evidence="12">
    <location>
        <begin position="270"/>
        <end position="297"/>
    </location>
</feature>
<dbReference type="OrthoDB" id="8895262at2759"/>
<dbReference type="GO" id="GO:0003677">
    <property type="term" value="F:DNA binding"/>
    <property type="evidence" value="ECO:0007669"/>
    <property type="project" value="UniProtKB-KW"/>
</dbReference>
<dbReference type="SUPFAM" id="SSF57667">
    <property type="entry name" value="beta-beta-alpha zinc fingers"/>
    <property type="match status" value="6"/>
</dbReference>
<sequence length="696" mass="80227">MHLCMHAGSIGKRFLKSNVVPTLNLFDPSEANIVTSEELGGITICKDDDTLEDISICRSFVDATPNGEVCRACMTSSVALVDIFDDQRQPSLADMLNECVTSIAVKRNDELPQKMCLSCFCDLQTAFDFQHRFKESHQVLNKKLNEIKVESAIDIEMPEEDMDIARLRMEIDELSSSGDKLSEDQMEFMPEDECKPNTPISTFSSRNVKTTRDNEIGCSKNVKDKEDNIKDLQTERSSKNYEECTVERHETCNPLAVDEPGIDTKKMNRYSCPQCRKACTCKSTLKLHLRSHTDERPYKCPHCPKAYKQFTGLLSHIYTHGGKTAFKCPYCRKYFLEKAKLDEHARYHIGYRAYKCPHCPKICTAFVYLEKHIRTHYGENSEVCNPTVVNKPRIETKNGKFICPHCPKAYTLKSSLRNHLCTHSDKRLFKCPHCPKKYKMSWNLRIHILTHEGKTALKCPHCRKYFLEKAKLDEHTRYHIGHRAYKCPHCSKIYTHPSFFKDHIATHPTDNSEVNVQSESVEVENSELAEQDNEVGCSKAAKDKANNIKKQQIKLSSKRSKECNVERKSLAVHESEIDAKKKQFECSQCPKTYKNKSSLKMHMRTHSDEPPLQCPHCPKTFKKSANLRTHIFTHAGETPLKCLYCRKYFLEKAEHDEHARFHVGPRAYKCPHCPRVCHRRNLGKHINTHTKKCVEE</sequence>
<feature type="domain" description="C2H2-type" evidence="12">
    <location>
        <begin position="584"/>
        <end position="611"/>
    </location>
</feature>
<evidence type="ECO:0000313" key="15">
    <source>
        <dbReference type="Proteomes" id="UP000008792"/>
    </source>
</evidence>
<dbReference type="GO" id="GO:0000122">
    <property type="term" value="P:negative regulation of transcription by RNA polymerase II"/>
    <property type="evidence" value="ECO:0007669"/>
    <property type="project" value="UniProtKB-ARBA"/>
</dbReference>